<feature type="transmembrane region" description="Helical" evidence="1">
    <location>
        <begin position="59"/>
        <end position="79"/>
    </location>
</feature>
<dbReference type="EMBL" id="BAUV01000011">
    <property type="protein sequence ID" value="GAE34805.1"/>
    <property type="molecule type" value="Genomic_DNA"/>
</dbReference>
<dbReference type="Proteomes" id="UP000018896">
    <property type="component" value="Unassembled WGS sequence"/>
</dbReference>
<dbReference type="AlphaFoldDB" id="W4QRS2"/>
<accession>W4QRS2</accession>
<proteinExistence type="predicted"/>
<organism evidence="2 3">
    <name type="scientific">Halalkalibacter akibai (strain ATCC 43226 / DSM 21942 / CIP 109018 / JCM 9157 / 1139)</name>
    <name type="common">Bacillus akibai</name>
    <dbReference type="NCBI Taxonomy" id="1236973"/>
    <lineage>
        <taxon>Bacteria</taxon>
        <taxon>Bacillati</taxon>
        <taxon>Bacillota</taxon>
        <taxon>Bacilli</taxon>
        <taxon>Bacillales</taxon>
        <taxon>Bacillaceae</taxon>
        <taxon>Halalkalibacter</taxon>
    </lineage>
</organism>
<keyword evidence="1" id="KW-0812">Transmembrane</keyword>
<keyword evidence="1" id="KW-0472">Membrane</keyword>
<evidence type="ECO:0000256" key="1">
    <source>
        <dbReference type="SAM" id="Phobius"/>
    </source>
</evidence>
<dbReference type="OrthoDB" id="1677987at2"/>
<keyword evidence="1" id="KW-1133">Transmembrane helix</keyword>
<comment type="caution">
    <text evidence="2">The sequence shown here is derived from an EMBL/GenBank/DDBJ whole genome shotgun (WGS) entry which is preliminary data.</text>
</comment>
<reference evidence="2 3" key="1">
    <citation type="journal article" date="2014" name="Genome Announc.">
        <title>Draft Genome Sequences of Three Alkaliphilic Bacillus Strains, Bacillus wakoensis JCM 9140T, Bacillus akibai JCM 9157T, and Bacillus hemicellulosilyticus JCM 9152T.</title>
        <authorList>
            <person name="Yuki M."/>
            <person name="Oshima K."/>
            <person name="Suda W."/>
            <person name="Oshida Y."/>
            <person name="Kitamura K."/>
            <person name="Iida T."/>
            <person name="Hattori M."/>
            <person name="Ohkuma M."/>
        </authorList>
    </citation>
    <scope>NUCLEOTIDE SEQUENCE [LARGE SCALE GENOMIC DNA]</scope>
    <source>
        <strain evidence="2 3">JCM 9157</strain>
    </source>
</reference>
<sequence length="222" mass="26260">MSKYQFPDYWKREMEQSNDWFSEKNQIYKQNNLIFLGQILNSYSGQHESFRLLLPNIKAVTGFVQYIFLPTAFIGYFTISDMDSKTIMIGDEAFSTVLDQLPLRDQVDEEVLVIMKELFEMLKSSWKQSDIEMFHTLEQVLRKLETIEINHIITSFNVLRSPRVLADWLINEYENEPVLGITTLEEEVNMNVHEFLELSIQAESKPFHSKKFFHSLDRVMIL</sequence>
<keyword evidence="3" id="KW-1185">Reference proteome</keyword>
<evidence type="ECO:0000313" key="3">
    <source>
        <dbReference type="Proteomes" id="UP000018896"/>
    </source>
</evidence>
<evidence type="ECO:0000313" key="2">
    <source>
        <dbReference type="EMBL" id="GAE34805.1"/>
    </source>
</evidence>
<protein>
    <submittedName>
        <fullName evidence="2">Uncharacterized protein</fullName>
    </submittedName>
</protein>
<dbReference type="RefSeq" id="WP_035663893.1">
    <property type="nucleotide sequence ID" value="NZ_BAUV01000011.1"/>
</dbReference>
<gene>
    <name evidence="2" type="ORF">JCM9157_1885</name>
</gene>
<dbReference type="eggNOG" id="ENOG50309KN">
    <property type="taxonomic scope" value="Bacteria"/>
</dbReference>
<name>W4QRS2_HALA3</name>